<keyword evidence="5 6" id="KW-0472">Membrane</keyword>
<organism evidence="8 9">
    <name type="scientific">Carboxylicivirga linearis</name>
    <dbReference type="NCBI Taxonomy" id="1628157"/>
    <lineage>
        <taxon>Bacteria</taxon>
        <taxon>Pseudomonadati</taxon>
        <taxon>Bacteroidota</taxon>
        <taxon>Bacteroidia</taxon>
        <taxon>Marinilabiliales</taxon>
        <taxon>Marinilabiliaceae</taxon>
        <taxon>Carboxylicivirga</taxon>
    </lineage>
</organism>
<evidence type="ECO:0000256" key="6">
    <source>
        <dbReference type="SAM" id="Phobius"/>
    </source>
</evidence>
<reference evidence="8 9" key="1">
    <citation type="journal article" date="2015" name="Int. J. Syst. Evol. Microbiol.">
        <title>Carboxylicivirga linearis sp. nov., isolated from a sea cucumber culture pond.</title>
        <authorList>
            <person name="Wang F.Q."/>
            <person name="Zhou Y.X."/>
            <person name="Lin X.Z."/>
            <person name="Chen G.J."/>
            <person name="Du Z.J."/>
        </authorList>
    </citation>
    <scope>NUCLEOTIDE SEQUENCE [LARGE SCALE GENOMIC DNA]</scope>
    <source>
        <strain evidence="8 9">FB218</strain>
    </source>
</reference>
<evidence type="ECO:0000256" key="2">
    <source>
        <dbReference type="ARBA" id="ARBA00022475"/>
    </source>
</evidence>
<feature type="transmembrane region" description="Helical" evidence="6">
    <location>
        <begin position="627"/>
        <end position="647"/>
    </location>
</feature>
<sequence length="1047" mass="117026">MKFQALAYKSSRYYTRYYKLVAIAIIIAIMVITGSMLTGNSVRTTLVNRVSERLGNTETILFPGQGFMAEQFAEISDFGSSARGILFSKGFISVYGRLIPVSVWGVNDMDIPEGGAKINPSLQNEIGVNITDGLALRLPANGLIPQGSLFVTESYSTGIRLSFEGIVSKEDGGNISLKNEQIIPYNIFVNRSELADLMDVKGKINLILSDKIVTNDDLNQNWNYSTSGLHINHNKEFTEITSDQIFIPKDVVENICQNNSLANRMFSYLGNAIRTEKESIPYSFVTAADKYENQLLKKDEVILSDYSAKRLQVKTGDSIWISFFTSSEIKKLQEDSLLLMVSKIVPISQLQADTSLSADFPGLSNVDRCTDWDSDLPIDMDLITKEDEDYWDEYKSTPKAIISYEAITDKWSNAYGDATAIRVNDVNPDLSELTASQFGIQLIHPKEAGLNAAKNGVDFSGLFLSLGFFIIISALLLLVIPFSEMIYQRTKEMELLKSIGYSRKRIIRMMWHESAPVVLIASLAGVVAGFLYTAIVMWLLGSVWKGATHTEGFAVHVDLPTILTGLFSGLILSFGLIHWIIVRSLKEKKQKKANSSSSKLKIAAIASSIVSIGLIAVNILFIQSVPVFMITGIVFIATFSLWGLFLITSKGKADQNGIRQQNLKWKNIRANKKQSILAFFSLSIGVYIVFSVGLNRQDFSDHSKLVNGTGGYTFWAESTVPVYYDMNSQQGRSKLNLKDLPANTSILQCLRYEADEASCLNLNKVSTPTVLGLDINQLNDSEFKIQNSLNDWNRREVMAQMQSKQNEAYPALVDATVLQWSLVKSIGDTLRYHGVDGKEILIQIIGTLSNSVFQGNILMDKNLFTEIWPEKKGIEIFMVQTDEKDIQPTKQLLQQALNNYGVLVTTTNDRLRQFNTVTDTYLSIFLTLGGLGLLLGIFAFIIVIRKNLATREAEIKMYFMLGFPSNRIRSLLYNENLLVPIYALLSGIIASLIGVSPNLMNIGMAVWSTALILTLFFIFCVVFYVKKVVFKEVDTVKKQHYQFDDYN</sequence>
<evidence type="ECO:0000313" key="9">
    <source>
        <dbReference type="Proteomes" id="UP000708576"/>
    </source>
</evidence>
<dbReference type="Proteomes" id="UP000708576">
    <property type="component" value="Unassembled WGS sequence"/>
</dbReference>
<protein>
    <submittedName>
        <fullName evidence="8">ABC transporter permease</fullName>
    </submittedName>
</protein>
<feature type="transmembrane region" description="Helical" evidence="6">
    <location>
        <begin position="602"/>
        <end position="621"/>
    </location>
</feature>
<dbReference type="PANTHER" id="PTHR43738:SF2">
    <property type="entry name" value="ABC TRANSPORTER PERMEASE"/>
    <property type="match status" value="1"/>
</dbReference>
<evidence type="ECO:0000256" key="4">
    <source>
        <dbReference type="ARBA" id="ARBA00022989"/>
    </source>
</evidence>
<accession>A0ABS5JW81</accession>
<feature type="transmembrane region" description="Helical" evidence="6">
    <location>
        <begin position="676"/>
        <end position="694"/>
    </location>
</feature>
<dbReference type="InterPro" id="IPR051125">
    <property type="entry name" value="ABC-4/HrtB_transporter"/>
</dbReference>
<dbReference type="PANTHER" id="PTHR43738">
    <property type="entry name" value="ABC TRANSPORTER, MEMBRANE PROTEIN"/>
    <property type="match status" value="1"/>
</dbReference>
<comment type="caution">
    <text evidence="8">The sequence shown here is derived from an EMBL/GenBank/DDBJ whole genome shotgun (WGS) entry which is preliminary data.</text>
</comment>
<feature type="transmembrane region" description="Helical" evidence="6">
    <location>
        <begin position="1002"/>
        <end position="1025"/>
    </location>
</feature>
<dbReference type="RefSeq" id="WP_212216408.1">
    <property type="nucleotide sequence ID" value="NZ_JAGUCO010000008.1"/>
</dbReference>
<name>A0ABS5JW81_9BACT</name>
<feature type="transmembrane region" description="Helical" evidence="6">
    <location>
        <begin position="20"/>
        <end position="39"/>
    </location>
</feature>
<keyword evidence="3 6" id="KW-0812">Transmembrane</keyword>
<feature type="transmembrane region" description="Helical" evidence="6">
    <location>
        <begin position="921"/>
        <end position="944"/>
    </location>
</feature>
<evidence type="ECO:0000313" key="8">
    <source>
        <dbReference type="EMBL" id="MBS2099165.1"/>
    </source>
</evidence>
<dbReference type="EMBL" id="JAGUCO010000008">
    <property type="protein sequence ID" value="MBS2099165.1"/>
    <property type="molecule type" value="Genomic_DNA"/>
</dbReference>
<gene>
    <name evidence="8" type="ORF">KEM10_12810</name>
</gene>
<comment type="subcellular location">
    <subcellularLocation>
        <location evidence="1">Cell membrane</location>
        <topology evidence="1">Multi-pass membrane protein</topology>
    </subcellularLocation>
</comment>
<proteinExistence type="predicted"/>
<feature type="transmembrane region" description="Helical" evidence="6">
    <location>
        <begin position="462"/>
        <end position="483"/>
    </location>
</feature>
<evidence type="ECO:0000256" key="3">
    <source>
        <dbReference type="ARBA" id="ARBA00022692"/>
    </source>
</evidence>
<keyword evidence="9" id="KW-1185">Reference proteome</keyword>
<evidence type="ECO:0000259" key="7">
    <source>
        <dbReference type="Pfam" id="PF02687"/>
    </source>
</evidence>
<feature type="domain" description="ABC3 transporter permease C-terminal" evidence="7">
    <location>
        <begin position="466"/>
        <end position="580"/>
    </location>
</feature>
<dbReference type="InterPro" id="IPR003838">
    <property type="entry name" value="ABC3_permease_C"/>
</dbReference>
<feature type="transmembrane region" description="Helical" evidence="6">
    <location>
        <begin position="517"/>
        <end position="541"/>
    </location>
</feature>
<dbReference type="Pfam" id="PF02687">
    <property type="entry name" value="FtsX"/>
    <property type="match status" value="1"/>
</dbReference>
<evidence type="ECO:0000256" key="1">
    <source>
        <dbReference type="ARBA" id="ARBA00004651"/>
    </source>
</evidence>
<keyword evidence="2" id="KW-1003">Cell membrane</keyword>
<feature type="transmembrane region" description="Helical" evidence="6">
    <location>
        <begin position="561"/>
        <end position="581"/>
    </location>
</feature>
<keyword evidence="4 6" id="KW-1133">Transmembrane helix</keyword>
<evidence type="ECO:0000256" key="5">
    <source>
        <dbReference type="ARBA" id="ARBA00023136"/>
    </source>
</evidence>
<feature type="transmembrane region" description="Helical" evidence="6">
    <location>
        <begin position="977"/>
        <end position="996"/>
    </location>
</feature>